<comment type="caution">
    <text evidence="4">Lacks conserved residue(s) required for the propagation of feature annotation.</text>
</comment>
<dbReference type="PROSITE" id="PS51635">
    <property type="entry name" value="PNPLA"/>
    <property type="match status" value="1"/>
</dbReference>
<dbReference type="InterPro" id="IPR016035">
    <property type="entry name" value="Acyl_Trfase/lysoPLipase"/>
</dbReference>
<dbReference type="InterPro" id="IPR050301">
    <property type="entry name" value="NTE"/>
</dbReference>
<dbReference type="Proteomes" id="UP001431656">
    <property type="component" value="Chromosome"/>
</dbReference>
<gene>
    <name evidence="6" type="ORF">brsh051_07300</name>
</gene>
<name>A0AAN0MFM3_9ACTN</name>
<feature type="active site" description="Nucleophile" evidence="4">
    <location>
        <position position="33"/>
    </location>
</feature>
<evidence type="ECO:0000313" key="7">
    <source>
        <dbReference type="Proteomes" id="UP001431656"/>
    </source>
</evidence>
<feature type="domain" description="PNPLA" evidence="5">
    <location>
        <begin position="1"/>
        <end position="160"/>
    </location>
</feature>
<dbReference type="KEGG" id="broo:brsh051_07300"/>
<dbReference type="PANTHER" id="PTHR14226:SF76">
    <property type="entry name" value="NTE FAMILY PROTEIN RSSA"/>
    <property type="match status" value="1"/>
</dbReference>
<dbReference type="EMBL" id="AP028056">
    <property type="protein sequence ID" value="BEH01449.1"/>
    <property type="molecule type" value="Genomic_DNA"/>
</dbReference>
<feature type="short sequence motif" description="GXSXG" evidence="4">
    <location>
        <begin position="31"/>
        <end position="35"/>
    </location>
</feature>
<dbReference type="GO" id="GO:0016042">
    <property type="term" value="P:lipid catabolic process"/>
    <property type="evidence" value="ECO:0007669"/>
    <property type="project" value="UniProtKB-UniRule"/>
</dbReference>
<evidence type="ECO:0000256" key="2">
    <source>
        <dbReference type="ARBA" id="ARBA00022963"/>
    </source>
</evidence>
<dbReference type="AlphaFoldDB" id="A0AAN0MFM3"/>
<evidence type="ECO:0000256" key="1">
    <source>
        <dbReference type="ARBA" id="ARBA00022801"/>
    </source>
</evidence>
<organism evidence="6 7">
    <name type="scientific">Brooklawnia propionicigenes</name>
    <dbReference type="NCBI Taxonomy" id="3041175"/>
    <lineage>
        <taxon>Bacteria</taxon>
        <taxon>Bacillati</taxon>
        <taxon>Actinomycetota</taxon>
        <taxon>Actinomycetes</taxon>
        <taxon>Propionibacteriales</taxon>
        <taxon>Propionibacteriaceae</taxon>
        <taxon>Brooklawnia</taxon>
    </lineage>
</organism>
<keyword evidence="2 4" id="KW-0442">Lipid degradation</keyword>
<sequence length="297" mass="31999">MLGSGGARGYAHIGAIEELQSRGHEIVAVAGASMGALVGGAYAAGRLQELTETALRLSRTDVLMMARPSLNAPGLIKLDRVMSLLERIIGNVRIEDLAIPYTAVATDLLAHREIWFHTGPLLVAIRASIAMPSVFKPVMLHGRLLVDGGLVNPLPMETSLRLDTDLTVAVSLFGRERGREFGGAIEVSSEESGETTPTALNRLQERISEVLPTRSRPASVLNHFDPLPNDLDLVDMITMSLDVMQERIQASRVAVNPPDIHIEVPASTATIFDFNDAARIIELGRELAAAQFDEAGL</sequence>
<dbReference type="SUPFAM" id="SSF52151">
    <property type="entry name" value="FabD/lysophospholipase-like"/>
    <property type="match status" value="1"/>
</dbReference>
<protein>
    <submittedName>
        <fullName evidence="6">Patatin family protein</fullName>
    </submittedName>
</protein>
<dbReference type="Pfam" id="PF01734">
    <property type="entry name" value="Patatin"/>
    <property type="match status" value="1"/>
</dbReference>
<keyword evidence="1 4" id="KW-0378">Hydrolase</keyword>
<dbReference type="Gene3D" id="3.40.1090.10">
    <property type="entry name" value="Cytosolic phospholipase A2 catalytic domain"/>
    <property type="match status" value="1"/>
</dbReference>
<keyword evidence="7" id="KW-1185">Reference proteome</keyword>
<feature type="short sequence motif" description="DGA/G" evidence="4">
    <location>
        <begin position="147"/>
        <end position="149"/>
    </location>
</feature>
<evidence type="ECO:0000256" key="3">
    <source>
        <dbReference type="ARBA" id="ARBA00023098"/>
    </source>
</evidence>
<evidence type="ECO:0000313" key="6">
    <source>
        <dbReference type="EMBL" id="BEH01449.1"/>
    </source>
</evidence>
<dbReference type="InterPro" id="IPR002641">
    <property type="entry name" value="PNPLA_dom"/>
</dbReference>
<dbReference type="PANTHER" id="PTHR14226">
    <property type="entry name" value="NEUROPATHY TARGET ESTERASE/SWISS CHEESE D.MELANOGASTER"/>
    <property type="match status" value="1"/>
</dbReference>
<accession>A0AAN0MFM3</accession>
<proteinExistence type="predicted"/>
<reference evidence="6" key="1">
    <citation type="journal article" date="2024" name="Int. J. Syst. Evol. Microbiol.">
        <title>Brooklawnia propionicigenes sp. nov., a facultatively anaerobic, propionate-producing bacterium isolated from a methanogenic reactor treating waste from cattle farms.</title>
        <authorList>
            <person name="Akita Y."/>
            <person name="Ueki A."/>
            <person name="Tonouchi A."/>
            <person name="Sugawara Y."/>
            <person name="Honma S."/>
            <person name="Kaku N."/>
            <person name="Ueki K."/>
        </authorList>
    </citation>
    <scope>NUCLEOTIDE SEQUENCE</scope>
    <source>
        <strain evidence="6">SH051</strain>
    </source>
</reference>
<evidence type="ECO:0000259" key="5">
    <source>
        <dbReference type="PROSITE" id="PS51635"/>
    </source>
</evidence>
<evidence type="ECO:0000256" key="4">
    <source>
        <dbReference type="PROSITE-ProRule" id="PRU01161"/>
    </source>
</evidence>
<feature type="active site" description="Proton acceptor" evidence="4">
    <location>
        <position position="147"/>
    </location>
</feature>
<dbReference type="GO" id="GO:0016787">
    <property type="term" value="F:hydrolase activity"/>
    <property type="evidence" value="ECO:0007669"/>
    <property type="project" value="UniProtKB-UniRule"/>
</dbReference>
<keyword evidence="3 4" id="KW-0443">Lipid metabolism</keyword>